<dbReference type="GeneID" id="60657711"/>
<proteinExistence type="predicted"/>
<dbReference type="RefSeq" id="WP_004087330.1">
    <property type="nucleotide sequence ID" value="NZ_KB822515.1"/>
</dbReference>
<dbReference type="HOGENOM" id="CLU_1193769_0_0_7"/>
<dbReference type="AlphaFoldDB" id="N2BPX7"/>
<dbReference type="Gene3D" id="3.40.50.150">
    <property type="entry name" value="Vaccinia Virus protein VP39"/>
    <property type="match status" value="1"/>
</dbReference>
<gene>
    <name evidence="1" type="ORF">C826_01362</name>
</gene>
<dbReference type="PATRIC" id="fig|1235804.3.peg.1492"/>
<accession>N2BPX7</accession>
<name>N2BPX7_9HELI</name>
<organism evidence="1 2">
    <name type="scientific">Helicobacter bilis WiWa</name>
    <dbReference type="NCBI Taxonomy" id="1235804"/>
    <lineage>
        <taxon>Bacteria</taxon>
        <taxon>Pseudomonadati</taxon>
        <taxon>Campylobacterota</taxon>
        <taxon>Epsilonproteobacteria</taxon>
        <taxon>Campylobacterales</taxon>
        <taxon>Helicobacteraceae</taxon>
        <taxon>Helicobacter</taxon>
    </lineage>
</organism>
<protein>
    <recommendedName>
        <fullName evidence="3">Methyltransferase type 11 domain-containing protein</fullName>
    </recommendedName>
</protein>
<comment type="caution">
    <text evidence="1">The sequence shown here is derived from an EMBL/GenBank/DDBJ whole genome shotgun (WGS) entry which is preliminary data.</text>
</comment>
<dbReference type="InterPro" id="IPR029063">
    <property type="entry name" value="SAM-dependent_MTases_sf"/>
</dbReference>
<dbReference type="SUPFAM" id="SSF53335">
    <property type="entry name" value="S-adenosyl-L-methionine-dependent methyltransferases"/>
    <property type="match status" value="1"/>
</dbReference>
<reference evidence="1 2" key="1">
    <citation type="submission" date="2013-02" db="EMBL/GenBank/DDBJ databases">
        <title>The Genome Sequence of Helicobacter bilis WiWa.</title>
        <authorList>
            <consortium name="The Broad Institute Genome Sequencing Platform"/>
            <person name="Ward D."/>
            <person name="Overstreet A.-M.C."/>
            <person name="Ramer-Tait A.E."/>
            <person name="Phillips G.J."/>
            <person name="Wannemuehler M.J."/>
            <person name="Walker B."/>
            <person name="Young S.K."/>
            <person name="Zeng Q."/>
            <person name="Gargeya S."/>
            <person name="Fitzgerald M."/>
            <person name="Haas B."/>
            <person name="Abouelleil A."/>
            <person name="Alvarado L."/>
            <person name="Arachchi H.M."/>
            <person name="Berlin A.M."/>
            <person name="Chapman S.B."/>
            <person name="Dewar J."/>
            <person name="Goldberg J."/>
            <person name="Griggs A."/>
            <person name="Gujja S."/>
            <person name="Hansen M."/>
            <person name="Howarth C."/>
            <person name="Imamovic A."/>
            <person name="Larimer J."/>
            <person name="McCowan C."/>
            <person name="Murphy C."/>
            <person name="Neiman D."/>
            <person name="Pearson M."/>
            <person name="Priest M."/>
            <person name="Roberts A."/>
            <person name="Saif S."/>
            <person name="Shea T."/>
            <person name="Sisk P."/>
            <person name="Sykes S."/>
            <person name="Wortman J."/>
            <person name="Nusbaum C."/>
            <person name="Birren B."/>
        </authorList>
    </citation>
    <scope>NUCLEOTIDE SEQUENCE [LARGE SCALE GENOMIC DNA]</scope>
    <source>
        <strain evidence="1 2">WiWa</strain>
    </source>
</reference>
<dbReference type="EMBL" id="AQFW01000013">
    <property type="protein sequence ID" value="EMZ38939.1"/>
    <property type="molecule type" value="Genomic_DNA"/>
</dbReference>
<evidence type="ECO:0008006" key="3">
    <source>
        <dbReference type="Google" id="ProtNLM"/>
    </source>
</evidence>
<evidence type="ECO:0000313" key="2">
    <source>
        <dbReference type="Proteomes" id="UP000012527"/>
    </source>
</evidence>
<dbReference type="Proteomes" id="UP000012527">
    <property type="component" value="Unassembled WGS sequence"/>
</dbReference>
<evidence type="ECO:0000313" key="1">
    <source>
        <dbReference type="EMBL" id="EMZ38939.1"/>
    </source>
</evidence>
<sequence>MQTKTWQDIWESKRLDSNMNLQNADTNEVIQELLRCNGFDSKTGSFSIETYRNFIADIFQKAKLGQCDSMYEVGCGAGAFLYTMNTQKAENNQTAINSINTSTDSTGGGGQMLSQCNVLKNPLHTLGFKNLGGIDYSKNLSHIAKLALPYANITQGEARDIDSVSYDSVCSFSVFHYFPSLQYAKEVIAKMIDKARKKVLFLDILDLEQREADIAYKKQICGDDYEKLYEGTTKHLYYPKDLFVEFAKSKRCEIHIEQQNIKGYANSPFRFNVIMEKKD</sequence>